<proteinExistence type="predicted"/>
<evidence type="ECO:0000256" key="1">
    <source>
        <dbReference type="ARBA" id="ARBA00004141"/>
    </source>
</evidence>
<dbReference type="GO" id="GO:0015116">
    <property type="term" value="F:sulfate transmembrane transporter activity"/>
    <property type="evidence" value="ECO:0000318"/>
    <property type="project" value="GO_Central"/>
</dbReference>
<comment type="subcellular location">
    <subcellularLocation>
        <location evidence="1">Membrane</location>
        <topology evidence="1">Multi-pass membrane protein</topology>
    </subcellularLocation>
</comment>
<evidence type="ECO:0000256" key="4">
    <source>
        <dbReference type="ARBA" id="ARBA00023136"/>
    </source>
</evidence>
<dbReference type="PANTHER" id="PTHR11814">
    <property type="entry name" value="SULFATE TRANSPORTER"/>
    <property type="match status" value="1"/>
</dbReference>
<dbReference type="HOGENOM" id="CLU_003182_9_2_1"/>
<dbReference type="Pfam" id="PF00916">
    <property type="entry name" value="Sulfate_transp"/>
    <property type="match status" value="1"/>
</dbReference>
<dbReference type="GO" id="GO:0015108">
    <property type="term" value="F:chloride transmembrane transporter activity"/>
    <property type="evidence" value="ECO:0000318"/>
    <property type="project" value="GO_Central"/>
</dbReference>
<dbReference type="eggNOG" id="KOG0236">
    <property type="taxonomic scope" value="Eukaryota"/>
</dbReference>
<dbReference type="EMBL" id="KQ971311">
    <property type="protein sequence ID" value="EEZ98816.1"/>
    <property type="molecule type" value="Genomic_DNA"/>
</dbReference>
<reference evidence="7 8" key="2">
    <citation type="journal article" date="2010" name="Nucleic Acids Res.">
        <title>BeetleBase in 2010: revisions to provide comprehensive genomic information for Tribolium castaneum.</title>
        <authorList>
            <person name="Kim H.S."/>
            <person name="Murphy T."/>
            <person name="Xia J."/>
            <person name="Caragea D."/>
            <person name="Park Y."/>
            <person name="Beeman R.W."/>
            <person name="Lorenzen M.D."/>
            <person name="Butcher S."/>
            <person name="Manak J.R."/>
            <person name="Brown S.J."/>
        </authorList>
    </citation>
    <scope>GENOME REANNOTATION</scope>
    <source>
        <strain evidence="7 8">Georgia GA2</strain>
    </source>
</reference>
<evidence type="ECO:0000313" key="7">
    <source>
        <dbReference type="EMBL" id="EEZ98816.1"/>
    </source>
</evidence>
<evidence type="ECO:0000313" key="8">
    <source>
        <dbReference type="Proteomes" id="UP000007266"/>
    </source>
</evidence>
<dbReference type="PhylomeDB" id="D6WD12"/>
<sequence>MTKKMDEAVRCQIKIDRPIYEHDQLRKDFDYNKSDKKKCLSLDFDTNFKRIVLKTIPAIEWLSHYKWRKNLLADFISGFTVAIMHIPQGMAYALLGNVPPVVGIYMAFFPVLIYFFLGTSRHNSMGTFAVVCLMTGKAVLEHSDPSYFMKSSINTTSENPVIESVHDRYSPMEVATAVTFTVALFQLVMYVLRLGIVSNLLSETLVSGFTTGAAFQVIASQIKDLLGLKIPKQKGLFVFINTLKCVFDEISETNTAAVVISLVTIFILIANNEVIKPLLAKKSSFPIPIELIAIVLGTLVSRYCSLEEIYSIKVVGEIPSGLPAPNMPPMSLLTSVLLDGFTIAIVSYSITLSMALIFAQKLNYEVDANQELLAQGVGNIFGSFFSCMPFTASLSRSTIQQVVGGKTQIASLVSCFLLLIVLLWIGPFFEPLPKSVLASVIVVALKGMVWQIKQLFRFWKMSKMDAIVWLATFLTVVFVSIEIGLLTGVVMSLATIFVLSLKPYTCLLGSVPGTDLYININRYKGAVEIPGIKIFQYCGGINFATRNIFRSEVLRLVDINPQKELEYRKKLTKYGDEIDVKEPESPNEKIAKLQRKINRELKCLILDFSSLSHLDPSGASMLQIVTESFQKIDIPVYIAACPEPIYEMINKCGLINHKSSIRTFPTVHDAVECATEIFTLSASPISTISRI</sequence>
<dbReference type="GO" id="GO:0005886">
    <property type="term" value="C:plasma membrane"/>
    <property type="evidence" value="ECO:0000318"/>
    <property type="project" value="GO_Central"/>
</dbReference>
<dbReference type="NCBIfam" id="TIGR00815">
    <property type="entry name" value="sulP"/>
    <property type="match status" value="1"/>
</dbReference>
<keyword evidence="8" id="KW-1185">Reference proteome</keyword>
<dbReference type="Pfam" id="PF01740">
    <property type="entry name" value="STAS"/>
    <property type="match status" value="1"/>
</dbReference>
<feature type="transmembrane region" description="Helical" evidence="5">
    <location>
        <begin position="468"/>
        <end position="501"/>
    </location>
</feature>
<dbReference type="SUPFAM" id="SSF52091">
    <property type="entry name" value="SpoIIaa-like"/>
    <property type="match status" value="1"/>
</dbReference>
<feature type="transmembrane region" description="Helical" evidence="5">
    <location>
        <begin position="336"/>
        <end position="360"/>
    </location>
</feature>
<dbReference type="OMA" id="FAAMENY"/>
<dbReference type="Gene3D" id="3.30.750.24">
    <property type="entry name" value="STAS domain"/>
    <property type="match status" value="1"/>
</dbReference>
<dbReference type="FunFam" id="3.30.750.24:FF:000047">
    <property type="entry name" value="Prestin-like Protein"/>
    <property type="match status" value="1"/>
</dbReference>
<feature type="transmembrane region" description="Helical" evidence="5">
    <location>
        <begin position="101"/>
        <end position="117"/>
    </location>
</feature>
<dbReference type="PROSITE" id="PS50801">
    <property type="entry name" value="STAS"/>
    <property type="match status" value="1"/>
</dbReference>
<organism evidence="7 8">
    <name type="scientific">Tribolium castaneum</name>
    <name type="common">Red flour beetle</name>
    <dbReference type="NCBI Taxonomy" id="7070"/>
    <lineage>
        <taxon>Eukaryota</taxon>
        <taxon>Metazoa</taxon>
        <taxon>Ecdysozoa</taxon>
        <taxon>Arthropoda</taxon>
        <taxon>Hexapoda</taxon>
        <taxon>Insecta</taxon>
        <taxon>Pterygota</taxon>
        <taxon>Neoptera</taxon>
        <taxon>Endopterygota</taxon>
        <taxon>Coleoptera</taxon>
        <taxon>Polyphaga</taxon>
        <taxon>Cucujiformia</taxon>
        <taxon>Tenebrionidae</taxon>
        <taxon>Tenebrionidae incertae sedis</taxon>
        <taxon>Tribolium</taxon>
    </lineage>
</organism>
<dbReference type="CDD" id="cd07042">
    <property type="entry name" value="STAS_SulP_like_sulfate_transporter"/>
    <property type="match status" value="1"/>
</dbReference>
<dbReference type="GO" id="GO:1902358">
    <property type="term" value="P:sulfate transmembrane transport"/>
    <property type="evidence" value="ECO:0000318"/>
    <property type="project" value="GO_Central"/>
</dbReference>
<dbReference type="STRING" id="7070.D6WD12"/>
<dbReference type="Proteomes" id="UP000007266">
    <property type="component" value="Linkage group 2"/>
</dbReference>
<dbReference type="AlphaFoldDB" id="D6WD12"/>
<protein>
    <submittedName>
        <fullName evidence="7">Prestin-like Protein</fullName>
    </submittedName>
</protein>
<feature type="transmembrane region" description="Helical" evidence="5">
    <location>
        <begin position="407"/>
        <end position="429"/>
    </location>
</feature>
<keyword evidence="3 5" id="KW-1133">Transmembrane helix</keyword>
<dbReference type="InterPro" id="IPR001902">
    <property type="entry name" value="SLC26A/SulP_fam"/>
</dbReference>
<dbReference type="InterPro" id="IPR036513">
    <property type="entry name" value="STAS_dom_sf"/>
</dbReference>
<dbReference type="GO" id="GO:0015106">
    <property type="term" value="F:bicarbonate transmembrane transporter activity"/>
    <property type="evidence" value="ECO:0000318"/>
    <property type="project" value="GO_Central"/>
</dbReference>
<feature type="transmembrane region" description="Helical" evidence="5">
    <location>
        <begin position="435"/>
        <end position="456"/>
    </location>
</feature>
<dbReference type="InterPro" id="IPR002645">
    <property type="entry name" value="STAS_dom"/>
</dbReference>
<evidence type="ECO:0000256" key="2">
    <source>
        <dbReference type="ARBA" id="ARBA00022692"/>
    </source>
</evidence>
<evidence type="ECO:0000259" key="6">
    <source>
        <dbReference type="PROSITE" id="PS50801"/>
    </source>
</evidence>
<feature type="transmembrane region" description="Helical" evidence="5">
    <location>
        <begin position="372"/>
        <end position="395"/>
    </location>
</feature>
<gene>
    <name evidence="7" type="primary">AUGUSTUS-3.0.2_04422</name>
    <name evidence="7" type="ORF">TcasGA2_TC004422</name>
</gene>
<name>D6WD12_TRICA</name>
<accession>D6WD12</accession>
<reference evidence="7 8" key="1">
    <citation type="journal article" date="2008" name="Nature">
        <title>The genome of the model beetle and pest Tribolium castaneum.</title>
        <authorList>
            <consortium name="Tribolium Genome Sequencing Consortium"/>
            <person name="Richards S."/>
            <person name="Gibbs R.A."/>
            <person name="Weinstock G.M."/>
            <person name="Brown S.J."/>
            <person name="Denell R."/>
            <person name="Beeman R.W."/>
            <person name="Gibbs R."/>
            <person name="Beeman R.W."/>
            <person name="Brown S.J."/>
            <person name="Bucher G."/>
            <person name="Friedrich M."/>
            <person name="Grimmelikhuijzen C.J."/>
            <person name="Klingler M."/>
            <person name="Lorenzen M."/>
            <person name="Richards S."/>
            <person name="Roth S."/>
            <person name="Schroder R."/>
            <person name="Tautz D."/>
            <person name="Zdobnov E.M."/>
            <person name="Muzny D."/>
            <person name="Gibbs R.A."/>
            <person name="Weinstock G.M."/>
            <person name="Attaway T."/>
            <person name="Bell S."/>
            <person name="Buhay C.J."/>
            <person name="Chandrabose M.N."/>
            <person name="Chavez D."/>
            <person name="Clerk-Blankenburg K.P."/>
            <person name="Cree A."/>
            <person name="Dao M."/>
            <person name="Davis C."/>
            <person name="Chacko J."/>
            <person name="Dinh H."/>
            <person name="Dugan-Rocha S."/>
            <person name="Fowler G."/>
            <person name="Garner T.T."/>
            <person name="Garnes J."/>
            <person name="Gnirke A."/>
            <person name="Hawes A."/>
            <person name="Hernandez J."/>
            <person name="Hines S."/>
            <person name="Holder M."/>
            <person name="Hume J."/>
            <person name="Jhangiani S.N."/>
            <person name="Joshi V."/>
            <person name="Khan Z.M."/>
            <person name="Jackson L."/>
            <person name="Kovar C."/>
            <person name="Kowis A."/>
            <person name="Lee S."/>
            <person name="Lewis L.R."/>
            <person name="Margolis J."/>
            <person name="Morgan M."/>
            <person name="Nazareth L.V."/>
            <person name="Nguyen N."/>
            <person name="Okwuonu G."/>
            <person name="Parker D."/>
            <person name="Richards S."/>
            <person name="Ruiz S.J."/>
            <person name="Santibanez J."/>
            <person name="Savard J."/>
            <person name="Scherer S.E."/>
            <person name="Schneider B."/>
            <person name="Sodergren E."/>
            <person name="Tautz D."/>
            <person name="Vattahil S."/>
            <person name="Villasana D."/>
            <person name="White C.S."/>
            <person name="Wright R."/>
            <person name="Park Y."/>
            <person name="Beeman R.W."/>
            <person name="Lord J."/>
            <person name="Oppert B."/>
            <person name="Lorenzen M."/>
            <person name="Brown S."/>
            <person name="Wang L."/>
            <person name="Savard J."/>
            <person name="Tautz D."/>
            <person name="Richards S."/>
            <person name="Weinstock G."/>
            <person name="Gibbs R.A."/>
            <person name="Liu Y."/>
            <person name="Worley K."/>
            <person name="Weinstock G."/>
            <person name="Elsik C.G."/>
            <person name="Reese J.T."/>
            <person name="Elhaik E."/>
            <person name="Landan G."/>
            <person name="Graur D."/>
            <person name="Arensburger P."/>
            <person name="Atkinson P."/>
            <person name="Beeman R.W."/>
            <person name="Beidler J."/>
            <person name="Brown S.J."/>
            <person name="Demuth J.P."/>
            <person name="Drury D.W."/>
            <person name="Du Y.Z."/>
            <person name="Fujiwara H."/>
            <person name="Lorenzen M."/>
            <person name="Maselli V."/>
            <person name="Osanai M."/>
            <person name="Park Y."/>
            <person name="Robertson H.M."/>
            <person name="Tu Z."/>
            <person name="Wang J.J."/>
            <person name="Wang S."/>
            <person name="Richards S."/>
            <person name="Song H."/>
            <person name="Zhang L."/>
            <person name="Sodergren E."/>
            <person name="Werner D."/>
            <person name="Stanke M."/>
            <person name="Morgenstern B."/>
            <person name="Solovyev V."/>
            <person name="Kosarev P."/>
            <person name="Brown G."/>
            <person name="Chen H.C."/>
            <person name="Ermolaeva O."/>
            <person name="Hlavina W."/>
            <person name="Kapustin Y."/>
            <person name="Kiryutin B."/>
            <person name="Kitts P."/>
            <person name="Maglott D."/>
            <person name="Pruitt K."/>
            <person name="Sapojnikov V."/>
            <person name="Souvorov A."/>
            <person name="Mackey A.J."/>
            <person name="Waterhouse R.M."/>
            <person name="Wyder S."/>
            <person name="Zdobnov E.M."/>
            <person name="Zdobnov E.M."/>
            <person name="Wyder S."/>
            <person name="Kriventseva E.V."/>
            <person name="Kadowaki T."/>
            <person name="Bork P."/>
            <person name="Aranda M."/>
            <person name="Bao R."/>
            <person name="Beermann A."/>
            <person name="Berns N."/>
            <person name="Bolognesi R."/>
            <person name="Bonneton F."/>
            <person name="Bopp D."/>
            <person name="Brown S.J."/>
            <person name="Bucher G."/>
            <person name="Butts T."/>
            <person name="Chaumot A."/>
            <person name="Denell R.E."/>
            <person name="Ferrier D.E."/>
            <person name="Friedrich M."/>
            <person name="Gordon C.M."/>
            <person name="Jindra M."/>
            <person name="Klingler M."/>
            <person name="Lan Q."/>
            <person name="Lattorff H.M."/>
            <person name="Laudet V."/>
            <person name="von Levetsow C."/>
            <person name="Liu Z."/>
            <person name="Lutz R."/>
            <person name="Lynch J.A."/>
            <person name="da Fonseca R.N."/>
            <person name="Posnien N."/>
            <person name="Reuter R."/>
            <person name="Roth S."/>
            <person name="Savard J."/>
            <person name="Schinko J.B."/>
            <person name="Schmitt C."/>
            <person name="Schoppmeier M."/>
            <person name="Schroder R."/>
            <person name="Shippy T.D."/>
            <person name="Simonnet F."/>
            <person name="Marques-Souza H."/>
            <person name="Tautz D."/>
            <person name="Tomoyasu Y."/>
            <person name="Trauner J."/>
            <person name="Van der Zee M."/>
            <person name="Vervoort M."/>
            <person name="Wittkopp N."/>
            <person name="Wimmer E.A."/>
            <person name="Yang X."/>
            <person name="Jones A.K."/>
            <person name="Sattelle D.B."/>
            <person name="Ebert P.R."/>
            <person name="Nelson D."/>
            <person name="Scott J.G."/>
            <person name="Beeman R.W."/>
            <person name="Muthukrishnan S."/>
            <person name="Kramer K.J."/>
            <person name="Arakane Y."/>
            <person name="Beeman R.W."/>
            <person name="Zhu Q."/>
            <person name="Hogenkamp D."/>
            <person name="Dixit R."/>
            <person name="Oppert B."/>
            <person name="Jiang H."/>
            <person name="Zou Z."/>
            <person name="Marshall J."/>
            <person name="Elpidina E."/>
            <person name="Vinokurov K."/>
            <person name="Oppert C."/>
            <person name="Zou Z."/>
            <person name="Evans J."/>
            <person name="Lu Z."/>
            <person name="Zhao P."/>
            <person name="Sumathipala N."/>
            <person name="Altincicek B."/>
            <person name="Vilcinskas A."/>
            <person name="Williams M."/>
            <person name="Hultmark D."/>
            <person name="Hetru C."/>
            <person name="Jiang H."/>
            <person name="Grimmelikhuijzen C.J."/>
            <person name="Hauser F."/>
            <person name="Cazzamali G."/>
            <person name="Williamson M."/>
            <person name="Park Y."/>
            <person name="Li B."/>
            <person name="Tanaka Y."/>
            <person name="Predel R."/>
            <person name="Neupert S."/>
            <person name="Schachtner J."/>
            <person name="Verleyen P."/>
            <person name="Raible F."/>
            <person name="Bork P."/>
            <person name="Friedrich M."/>
            <person name="Walden K.K."/>
            <person name="Robertson H.M."/>
            <person name="Angeli S."/>
            <person name="Foret S."/>
            <person name="Bucher G."/>
            <person name="Schuetz S."/>
            <person name="Maleszka R."/>
            <person name="Wimmer E.A."/>
            <person name="Beeman R.W."/>
            <person name="Lorenzen M."/>
            <person name="Tomoyasu Y."/>
            <person name="Miller S.C."/>
            <person name="Grossmann D."/>
            <person name="Bucher G."/>
        </authorList>
    </citation>
    <scope>NUCLEOTIDE SEQUENCE [LARGE SCALE GENOMIC DNA]</scope>
    <source>
        <strain evidence="7 8">Georgia GA2</strain>
    </source>
</reference>
<dbReference type="OrthoDB" id="288203at2759"/>
<dbReference type="GO" id="GO:1902476">
    <property type="term" value="P:chloride transmembrane transport"/>
    <property type="evidence" value="ECO:0000318"/>
    <property type="project" value="GO_Central"/>
</dbReference>
<keyword evidence="4 5" id="KW-0472">Membrane</keyword>
<feature type="transmembrane region" description="Helical" evidence="5">
    <location>
        <begin position="174"/>
        <end position="192"/>
    </location>
</feature>
<feature type="domain" description="STAS" evidence="6">
    <location>
        <begin position="522"/>
        <end position="674"/>
    </location>
</feature>
<feature type="transmembrane region" description="Helical" evidence="5">
    <location>
        <begin position="256"/>
        <end position="275"/>
    </location>
</feature>
<keyword evidence="2 5" id="KW-0812">Transmembrane</keyword>
<dbReference type="GO" id="GO:0019531">
    <property type="term" value="F:oxalate transmembrane transporter activity"/>
    <property type="evidence" value="ECO:0000318"/>
    <property type="project" value="GO_Central"/>
</dbReference>
<dbReference type="InterPro" id="IPR011547">
    <property type="entry name" value="SLC26A/SulP_dom"/>
</dbReference>
<evidence type="ECO:0000256" key="3">
    <source>
        <dbReference type="ARBA" id="ARBA00022989"/>
    </source>
</evidence>
<evidence type="ECO:0000256" key="5">
    <source>
        <dbReference type="SAM" id="Phobius"/>
    </source>
</evidence>